<dbReference type="Proteomes" id="UP000237472">
    <property type="component" value="Unassembled WGS sequence"/>
</dbReference>
<sequence>MIKTFLNVGLAFVTLLFVACGSNSPSEVAKEFIAKAYDGNGEALIEFVHIPDNAKKGEKEFVDGKLKAHSVQTKTMADEKGGVKSIEILNEELDDNNAKVQIKVVFKDNSSQNETFNLNKIDNQWKIKIF</sequence>
<evidence type="ECO:0000313" key="5">
    <source>
        <dbReference type="Proteomes" id="UP000811399"/>
    </source>
</evidence>
<reference evidence="3" key="2">
    <citation type="submission" date="2015-06" db="EMBL/GenBank/DDBJ databases">
        <authorList>
            <person name="Hoefler B.C."/>
            <person name="Straight P.D."/>
        </authorList>
    </citation>
    <scope>NUCLEOTIDE SEQUENCE [LARGE SCALE GENOMIC DNA]</scope>
    <source>
        <strain evidence="3">73/13</strain>
    </source>
</reference>
<dbReference type="EMBL" id="VJYU01000002">
    <property type="protein sequence ID" value="MBS4240290.1"/>
    <property type="molecule type" value="Genomic_DNA"/>
</dbReference>
<dbReference type="Pfam" id="PF12870">
    <property type="entry name" value="DUF4878"/>
    <property type="match status" value="1"/>
</dbReference>
<dbReference type="Gene3D" id="3.10.450.50">
    <property type="match status" value="1"/>
</dbReference>
<name>A0A2G4R5X9_9BACT</name>
<protein>
    <submittedName>
        <fullName evidence="2">DUF4878 domain-containing protein</fullName>
    </submittedName>
</protein>
<dbReference type="AlphaFoldDB" id="A0A2G4R5X9"/>
<dbReference type="RefSeq" id="WP_099461037.1">
    <property type="nucleotide sequence ID" value="NZ_LDWY01000017.1"/>
</dbReference>
<keyword evidence="5" id="KW-1185">Reference proteome</keyword>
<evidence type="ECO:0000313" key="2">
    <source>
        <dbReference type="EMBL" id="MBS4240290.1"/>
    </source>
</evidence>
<evidence type="ECO:0000313" key="3">
    <source>
        <dbReference type="EMBL" id="PHY91973.1"/>
    </source>
</evidence>
<organism evidence="3 4">
    <name type="scientific">Campylobacter vulpis</name>
    <dbReference type="NCBI Taxonomy" id="1655500"/>
    <lineage>
        <taxon>Bacteria</taxon>
        <taxon>Pseudomonadati</taxon>
        <taxon>Campylobacterota</taxon>
        <taxon>Epsilonproteobacteria</taxon>
        <taxon>Campylobacterales</taxon>
        <taxon>Campylobacteraceae</taxon>
        <taxon>Campylobacter</taxon>
    </lineage>
</organism>
<evidence type="ECO:0000259" key="1">
    <source>
        <dbReference type="Pfam" id="PF12870"/>
    </source>
</evidence>
<dbReference type="Proteomes" id="UP000811399">
    <property type="component" value="Unassembled WGS sequence"/>
</dbReference>
<gene>
    <name evidence="3" type="ORF">AA994_01680</name>
    <name evidence="2" type="ORF">CVU5213_00835</name>
</gene>
<feature type="domain" description="DUF4878" evidence="1">
    <location>
        <begin position="18"/>
        <end position="127"/>
    </location>
</feature>
<dbReference type="EMBL" id="LDWY01000017">
    <property type="protein sequence ID" value="PHY91973.1"/>
    <property type="molecule type" value="Genomic_DNA"/>
</dbReference>
<dbReference type="OrthoDB" id="5327706at2"/>
<comment type="caution">
    <text evidence="3">The sequence shown here is derived from an EMBL/GenBank/DDBJ whole genome shotgun (WGS) entry which is preliminary data.</text>
</comment>
<reference evidence="2" key="3">
    <citation type="submission" date="2019-07" db="EMBL/GenBank/DDBJ databases">
        <authorList>
            <person name="Miller W.G."/>
        </authorList>
    </citation>
    <scope>NUCLEOTIDE SEQUENCE</scope>
    <source>
        <strain evidence="2">52/13</strain>
    </source>
</reference>
<proteinExistence type="predicted"/>
<dbReference type="PROSITE" id="PS51257">
    <property type="entry name" value="PROKAR_LIPOPROTEIN"/>
    <property type="match status" value="1"/>
</dbReference>
<reference evidence="4" key="1">
    <citation type="submission" date="2015-06" db="EMBL/GenBank/DDBJ databases">
        <authorList>
            <person name="Parisi A."/>
            <person name="Chiara M."/>
            <person name="Florio D."/>
            <person name="Miccolupo A."/>
            <person name="Manzari C."/>
            <person name="Mion D."/>
            <person name="Caruso M."/>
            <person name="D'erchia A.M."/>
            <person name="Zanoni R."/>
        </authorList>
    </citation>
    <scope>NUCLEOTIDE SEQUENCE [LARGE SCALE GENOMIC DNA]</scope>
    <source>
        <strain evidence="4">73/13</strain>
    </source>
</reference>
<evidence type="ECO:0000313" key="4">
    <source>
        <dbReference type="Proteomes" id="UP000237472"/>
    </source>
</evidence>
<dbReference type="InterPro" id="IPR024267">
    <property type="entry name" value="DUF4878"/>
</dbReference>
<reference evidence="2 5" key="4">
    <citation type="journal article" date="2021" name="Syst. Appl. Microbiol.">
        <title>nCampylobacter vulpis sp. nov. isolated from wild red foxes.</title>
        <authorList>
            <person name="Parisi A."/>
            <person name="Chiara M."/>
            <person name="Caffara M."/>
            <person name="Mion D."/>
            <person name="Miller W.G."/>
            <person name="Caruso M."/>
            <person name="Manzari C."/>
            <person name="Florio D."/>
            <person name="Capozzi L."/>
            <person name="D'Erchia A.M."/>
            <person name="Manzulli V."/>
            <person name="Zanoni R.G."/>
        </authorList>
    </citation>
    <scope>NUCLEOTIDE SEQUENCE [LARGE SCALE GENOMIC DNA]</scope>
    <source>
        <strain evidence="2 5">52/13</strain>
    </source>
</reference>
<accession>A0A2G4R5X9</accession>